<dbReference type="SUPFAM" id="SSF46977">
    <property type="entry name" value="Succinate dehydrogenase/fumarate reductase flavoprotein C-terminal domain"/>
    <property type="match status" value="1"/>
</dbReference>
<dbReference type="Proteomes" id="UP000252797">
    <property type="component" value="Unassembled WGS sequence"/>
</dbReference>
<proteinExistence type="inferred from homology"/>
<dbReference type="RefSeq" id="WP_113846188.1">
    <property type="nucleotide sequence ID" value="NZ_JADPAK010000003.1"/>
</dbReference>
<comment type="function">
    <text evidence="12">Catalyzes the oxidation of L-aspartate to iminoaspartate.</text>
</comment>
<evidence type="ECO:0000259" key="13">
    <source>
        <dbReference type="Pfam" id="PF00890"/>
    </source>
</evidence>
<dbReference type="GO" id="GO:0034628">
    <property type="term" value="P:'de novo' NAD+ biosynthetic process from L-aspartate"/>
    <property type="evidence" value="ECO:0007669"/>
    <property type="project" value="TreeGrafter"/>
</dbReference>
<evidence type="ECO:0000256" key="1">
    <source>
        <dbReference type="ARBA" id="ARBA00001974"/>
    </source>
</evidence>
<reference evidence="14 15" key="1">
    <citation type="submission" date="2015-06" db="EMBL/GenBank/DDBJ databases">
        <title>The Genome Sequence of Enterococcus durans 4EA1.</title>
        <authorList>
            <consortium name="The Broad Institute Genomics Platform"/>
            <consortium name="The Broad Institute Genome Sequencing Center for Infectious Disease"/>
            <person name="Earl A.M."/>
            <person name="Van Tyne D."/>
            <person name="Lebreton F."/>
            <person name="Saavedra J.T."/>
            <person name="Gilmore M.S."/>
            <person name="Manson Mcguire A."/>
            <person name="Clock S."/>
            <person name="Crupain M."/>
            <person name="Rangan U."/>
            <person name="Young S."/>
            <person name="Abouelleil A."/>
            <person name="Cao P."/>
            <person name="Chapman S.B."/>
            <person name="Griggs A."/>
            <person name="Priest M."/>
            <person name="Shea T."/>
            <person name="Wortman J."/>
            <person name="Nusbaum C."/>
            <person name="Birren B."/>
        </authorList>
    </citation>
    <scope>NUCLEOTIDE SEQUENCE [LARGE SCALE GENOMIC DNA]</scope>
    <source>
        <strain evidence="14 15">4EA1</strain>
    </source>
</reference>
<comment type="similarity">
    <text evidence="3 12">Belongs to the FAD-dependent oxidoreductase 2 family. NadB subfamily.</text>
</comment>
<evidence type="ECO:0000256" key="7">
    <source>
        <dbReference type="ARBA" id="ARBA00022642"/>
    </source>
</evidence>
<comment type="pathway">
    <text evidence="2 12">Cofactor biosynthesis; NAD(+) biosynthesis; iminoaspartate from L-aspartate (oxidase route): step 1/1.</text>
</comment>
<keyword evidence="6 12" id="KW-0285">Flavoprotein</keyword>
<dbReference type="NCBIfam" id="TIGR00551">
    <property type="entry name" value="nadB"/>
    <property type="match status" value="1"/>
</dbReference>
<dbReference type="InterPro" id="IPR003953">
    <property type="entry name" value="FAD-dep_OxRdtase_2_FAD-bd"/>
</dbReference>
<dbReference type="EC" id="1.4.3.16" evidence="4 11"/>
<evidence type="ECO:0000256" key="3">
    <source>
        <dbReference type="ARBA" id="ARBA00008562"/>
    </source>
</evidence>
<evidence type="ECO:0000256" key="11">
    <source>
        <dbReference type="NCBIfam" id="TIGR00551"/>
    </source>
</evidence>
<keyword evidence="9 12" id="KW-0560">Oxidoreductase</keyword>
<evidence type="ECO:0000256" key="9">
    <source>
        <dbReference type="ARBA" id="ARBA00023002"/>
    </source>
</evidence>
<gene>
    <name evidence="14" type="ORF">EA71_02342</name>
</gene>
<sequence>MKTKTVIIVGGGLAGSLTATSLQEQCKVTLFTKKKLTDCNSMLAQGGIAVAMSPDDNWRAHYQDTLKAGVFHNDPAATSLLVKNGVTAIEKMIQQGMAFDQDEQGNWQFGLEGAHSFPRILHCHGDQTGKYLTRFAHEHLAQVEIKENQPVTRLLLGEGRCIGVEYLSETREPTQLYGDAVILATGGIGGLYPLTTNDETITGDGAALAIRAGVSLADMEFVQFHPTLLTQDGKCYGLISEAVRGAGAHLVDEHGRLVMKEVHPMQDLAPRDIVARALTAEYQAGHQIFLDLREVQDFETHFPQITQLIDRHQIPFRQNNLIPVRPGAHFMMGGIATDQTGATSLPGLYAVGEAACTGVHGANRLASNSLLECVVFSHQVAQEIAALPDETKATTPISQKLADKFTLPDKAVLQTRAWAALGIQRSPTEIEEFLTWLAQFDFQSLPAHYSLNELETANLCLVAEAIAQAALARKENLGAHAWRKN</sequence>
<evidence type="ECO:0000256" key="2">
    <source>
        <dbReference type="ARBA" id="ARBA00004950"/>
    </source>
</evidence>
<organism evidence="14 15">
    <name type="scientific">Enterococcus durans</name>
    <dbReference type="NCBI Taxonomy" id="53345"/>
    <lineage>
        <taxon>Bacteria</taxon>
        <taxon>Bacillati</taxon>
        <taxon>Bacillota</taxon>
        <taxon>Bacilli</taxon>
        <taxon>Lactobacillales</taxon>
        <taxon>Enterococcaceae</taxon>
        <taxon>Enterococcus</taxon>
    </lineage>
</organism>
<accession>A0A367CG33</accession>
<evidence type="ECO:0000313" key="15">
    <source>
        <dbReference type="Proteomes" id="UP000252797"/>
    </source>
</evidence>
<keyword evidence="7 12" id="KW-0662">Pyridine nucleotide biosynthesis</keyword>
<evidence type="ECO:0000256" key="8">
    <source>
        <dbReference type="ARBA" id="ARBA00022827"/>
    </source>
</evidence>
<dbReference type="PANTHER" id="PTHR42716">
    <property type="entry name" value="L-ASPARTATE OXIDASE"/>
    <property type="match status" value="1"/>
</dbReference>
<dbReference type="Gene3D" id="3.90.700.10">
    <property type="entry name" value="Succinate dehydrogenase/fumarate reductase flavoprotein, catalytic domain"/>
    <property type="match status" value="1"/>
</dbReference>
<evidence type="ECO:0000256" key="10">
    <source>
        <dbReference type="ARBA" id="ARBA00048305"/>
    </source>
</evidence>
<name>A0A367CG33_9ENTE</name>
<evidence type="ECO:0000256" key="4">
    <source>
        <dbReference type="ARBA" id="ARBA00012173"/>
    </source>
</evidence>
<dbReference type="Gene3D" id="1.20.58.100">
    <property type="entry name" value="Fumarate reductase/succinate dehydrogenase flavoprotein-like, C-terminal domain"/>
    <property type="match status" value="1"/>
</dbReference>
<evidence type="ECO:0000256" key="5">
    <source>
        <dbReference type="ARBA" id="ARBA00021901"/>
    </source>
</evidence>
<dbReference type="GO" id="GO:0005737">
    <property type="term" value="C:cytoplasm"/>
    <property type="evidence" value="ECO:0007669"/>
    <property type="project" value="UniProtKB-SubCell"/>
</dbReference>
<dbReference type="AlphaFoldDB" id="A0A367CG33"/>
<comment type="cofactor">
    <cofactor evidence="1 12">
        <name>FAD</name>
        <dbReference type="ChEBI" id="CHEBI:57692"/>
    </cofactor>
</comment>
<dbReference type="UniPathway" id="UPA00253">
    <property type="reaction ID" value="UER00326"/>
</dbReference>
<protein>
    <recommendedName>
        <fullName evidence="5 11">L-aspartate oxidase</fullName>
        <ecNumber evidence="4 11">1.4.3.16</ecNumber>
    </recommendedName>
</protein>
<comment type="catalytic activity">
    <reaction evidence="10">
        <text>L-aspartate + O2 = iminosuccinate + H2O2</text>
        <dbReference type="Rhea" id="RHEA:25876"/>
        <dbReference type="ChEBI" id="CHEBI:15379"/>
        <dbReference type="ChEBI" id="CHEBI:16240"/>
        <dbReference type="ChEBI" id="CHEBI:29991"/>
        <dbReference type="ChEBI" id="CHEBI:77875"/>
        <dbReference type="EC" id="1.4.3.16"/>
    </reaction>
    <physiologicalReaction direction="left-to-right" evidence="10">
        <dbReference type="Rhea" id="RHEA:25877"/>
    </physiologicalReaction>
</comment>
<keyword evidence="8 12" id="KW-0274">FAD</keyword>
<dbReference type="InterPro" id="IPR036188">
    <property type="entry name" value="FAD/NAD-bd_sf"/>
</dbReference>
<dbReference type="Pfam" id="PF00890">
    <property type="entry name" value="FAD_binding_2"/>
    <property type="match status" value="1"/>
</dbReference>
<dbReference type="SUPFAM" id="SSF51905">
    <property type="entry name" value="FAD/NAD(P)-binding domain"/>
    <property type="match status" value="1"/>
</dbReference>
<dbReference type="STRING" id="53345.LIU_12090"/>
<dbReference type="PANTHER" id="PTHR42716:SF2">
    <property type="entry name" value="L-ASPARTATE OXIDASE, CHLOROPLASTIC"/>
    <property type="match status" value="1"/>
</dbReference>
<dbReference type="EMBL" id="LEPB01000004">
    <property type="protein sequence ID" value="RCA11577.1"/>
    <property type="molecule type" value="Genomic_DNA"/>
</dbReference>
<feature type="domain" description="FAD-dependent oxidoreductase 2 FAD-binding" evidence="13">
    <location>
        <begin position="6"/>
        <end position="370"/>
    </location>
</feature>
<dbReference type="Gene3D" id="3.50.50.60">
    <property type="entry name" value="FAD/NAD(P)-binding domain"/>
    <property type="match status" value="1"/>
</dbReference>
<comment type="subcellular location">
    <subcellularLocation>
        <location evidence="12">Cytoplasm</location>
    </subcellularLocation>
</comment>
<dbReference type="InterPro" id="IPR037099">
    <property type="entry name" value="Fum_R/Succ_DH_flav-like_C_sf"/>
</dbReference>
<dbReference type="InterPro" id="IPR005288">
    <property type="entry name" value="NadB"/>
</dbReference>
<dbReference type="InterPro" id="IPR027477">
    <property type="entry name" value="Succ_DH/fumarate_Rdtase_cat_sf"/>
</dbReference>
<dbReference type="SUPFAM" id="SSF56425">
    <property type="entry name" value="Succinate dehydrogenase/fumarate reductase flavoprotein, catalytic domain"/>
    <property type="match status" value="1"/>
</dbReference>
<evidence type="ECO:0000256" key="6">
    <source>
        <dbReference type="ARBA" id="ARBA00022630"/>
    </source>
</evidence>
<comment type="caution">
    <text evidence="14">The sequence shown here is derived from an EMBL/GenBank/DDBJ whole genome shotgun (WGS) entry which is preliminary data.</text>
</comment>
<evidence type="ECO:0000313" key="14">
    <source>
        <dbReference type="EMBL" id="RCA11577.1"/>
    </source>
</evidence>
<dbReference type="GO" id="GO:0033765">
    <property type="term" value="F:steroid dehydrogenase activity, acting on the CH-CH group of donors"/>
    <property type="evidence" value="ECO:0007669"/>
    <property type="project" value="UniProtKB-ARBA"/>
</dbReference>
<dbReference type="GO" id="GO:0008734">
    <property type="term" value="F:L-aspartate oxidase activity"/>
    <property type="evidence" value="ECO:0007669"/>
    <property type="project" value="UniProtKB-UniRule"/>
</dbReference>
<evidence type="ECO:0000256" key="12">
    <source>
        <dbReference type="RuleBase" id="RU362049"/>
    </source>
</evidence>
<dbReference type="PRINTS" id="PR00368">
    <property type="entry name" value="FADPNR"/>
</dbReference>